<reference evidence="4 5" key="1">
    <citation type="submission" date="2021-07" db="EMBL/GenBank/DDBJ databases">
        <title>Actinomadura sp. PM05-2 isolated from lichen.</title>
        <authorList>
            <person name="Somphong A."/>
            <person name="Phongsopitanun W."/>
            <person name="Tanasupawat S."/>
            <person name="Peongsungnone V."/>
        </authorList>
    </citation>
    <scope>NUCLEOTIDE SEQUENCE [LARGE SCALE GENOMIC DNA]</scope>
    <source>
        <strain evidence="4 5">PM05-2</strain>
    </source>
</reference>
<evidence type="ECO:0000259" key="3">
    <source>
        <dbReference type="PROSITE" id="PS50801"/>
    </source>
</evidence>
<proteinExistence type="inferred from homology"/>
<dbReference type="Gene3D" id="3.30.750.24">
    <property type="entry name" value="STAS domain"/>
    <property type="match status" value="1"/>
</dbReference>
<dbReference type="InterPro" id="IPR036513">
    <property type="entry name" value="STAS_dom_sf"/>
</dbReference>
<dbReference type="InterPro" id="IPR003658">
    <property type="entry name" value="Anti-sigma_ant"/>
</dbReference>
<dbReference type="CDD" id="cd07043">
    <property type="entry name" value="STAS_anti-anti-sigma_factors"/>
    <property type="match status" value="1"/>
</dbReference>
<dbReference type="Proteomes" id="UP000774570">
    <property type="component" value="Unassembled WGS sequence"/>
</dbReference>
<protein>
    <recommendedName>
        <fullName evidence="2">Anti-sigma factor antagonist</fullName>
    </recommendedName>
</protein>
<dbReference type="PANTHER" id="PTHR33495">
    <property type="entry name" value="ANTI-SIGMA FACTOR ANTAGONIST TM_1081-RELATED-RELATED"/>
    <property type="match status" value="1"/>
</dbReference>
<evidence type="ECO:0000256" key="2">
    <source>
        <dbReference type="RuleBase" id="RU003749"/>
    </source>
</evidence>
<dbReference type="PROSITE" id="PS50801">
    <property type="entry name" value="STAS"/>
    <property type="match status" value="1"/>
</dbReference>
<organism evidence="4 5">
    <name type="scientific">Actinomadura parmotrematis</name>
    <dbReference type="NCBI Taxonomy" id="2864039"/>
    <lineage>
        <taxon>Bacteria</taxon>
        <taxon>Bacillati</taxon>
        <taxon>Actinomycetota</taxon>
        <taxon>Actinomycetes</taxon>
        <taxon>Streptosporangiales</taxon>
        <taxon>Thermomonosporaceae</taxon>
        <taxon>Actinomadura</taxon>
    </lineage>
</organism>
<keyword evidence="5" id="KW-1185">Reference proteome</keyword>
<dbReference type="RefSeq" id="WP_220162091.1">
    <property type="nucleotide sequence ID" value="NZ_JAIBOA010000001.1"/>
</dbReference>
<sequence length="123" mass="12930">METLHLSARRTADTAVLSVAGELDMATAPHLLARVDGTLADGRLPRVLVLDVGATVFIDAAGLGALLAAQRAARRLDVPLRLSGASEAVDRLLSITRTRHCFTYAEADGDAPGAQPDRRSETA</sequence>
<dbReference type="Pfam" id="PF01740">
    <property type="entry name" value="STAS"/>
    <property type="match status" value="1"/>
</dbReference>
<dbReference type="NCBIfam" id="TIGR00377">
    <property type="entry name" value="ant_ant_sig"/>
    <property type="match status" value="1"/>
</dbReference>
<evidence type="ECO:0000313" key="4">
    <source>
        <dbReference type="EMBL" id="MBW8480813.1"/>
    </source>
</evidence>
<evidence type="ECO:0000256" key="1">
    <source>
        <dbReference type="ARBA" id="ARBA00009013"/>
    </source>
</evidence>
<comment type="similarity">
    <text evidence="1 2">Belongs to the anti-sigma-factor antagonist family.</text>
</comment>
<evidence type="ECO:0000313" key="5">
    <source>
        <dbReference type="Proteomes" id="UP000774570"/>
    </source>
</evidence>
<comment type="caution">
    <text evidence="4">The sequence shown here is derived from an EMBL/GenBank/DDBJ whole genome shotgun (WGS) entry which is preliminary data.</text>
</comment>
<feature type="domain" description="STAS" evidence="3">
    <location>
        <begin position="4"/>
        <end position="96"/>
    </location>
</feature>
<dbReference type="EMBL" id="JAIBOA010000001">
    <property type="protein sequence ID" value="MBW8480813.1"/>
    <property type="molecule type" value="Genomic_DNA"/>
</dbReference>
<dbReference type="SUPFAM" id="SSF52091">
    <property type="entry name" value="SpoIIaa-like"/>
    <property type="match status" value="1"/>
</dbReference>
<gene>
    <name evidence="4" type="ORF">K1Y72_00435</name>
</gene>
<dbReference type="PANTHER" id="PTHR33495:SF2">
    <property type="entry name" value="ANTI-SIGMA FACTOR ANTAGONIST TM_1081-RELATED"/>
    <property type="match status" value="1"/>
</dbReference>
<dbReference type="InterPro" id="IPR002645">
    <property type="entry name" value="STAS_dom"/>
</dbReference>
<accession>A0ABS7FKC9</accession>
<name>A0ABS7FKC9_9ACTN</name>